<dbReference type="STRING" id="549789.NIES30_25240"/>
<feature type="region of interest" description="Disordered" evidence="1">
    <location>
        <begin position="628"/>
        <end position="655"/>
    </location>
</feature>
<evidence type="ECO:0000259" key="2">
    <source>
        <dbReference type="Pfam" id="PF13699"/>
    </source>
</evidence>
<sequence>MGNQRLTQAQALAQKVEAKPVRAINSKPKEDGLEPLQGLVSNRAVNQMLTGEGADAQPYSSLRSQKSSFRGLSSEITGGSQPQGLVIQPKLVIGQPNDKYEQEADRVAEQVVQQLNAPKTVESNAAQIIQREVMPDEDEDKLQMKPMVQPQGEVGEVAATPELESSIQQMRGGGQPLPDSIREPMERIFRADFSQVRVHTDNYSDKLNSSIAAKAFTTKQDIFFKRNAYSPASNQGLSTIAHELTHVIQQQGKSLGRAKRGLYEKSGSTMIQRTQVYSFDDTDYATTTRVDSGGSSKITSVMADWDLPTPHYILSKHFGNNYELKNKPLKVSEEKVTRPRHIKAEVHKGTTEWPNREDPKFVTRIGHFGQDELFLSSSGTKVDYAGGHLVGYAILGDAAQIPENIAPQQAYNNSVEYQNTMEQAIRTSAPGSVINYEIEVDYGDINYELDQQQLVELKLIGKIDPSKPWIIQIPRRVPRAWNASAEIRSGTFGSITAIVDGETYLRGQYSTFLATPDLRDYEPDSVRSSSYKFRAYTSSSTNEKDTKKAAKLRYEMKQFQPPIAPKYNKPDNVSDEKTRYGSMTTLTTERAIGIGKGLTNRLQYMSTIDCSVNEEIYRNSWEKLKKTAEDEDSKNLKLEPNRRPKNSYQEAKKNASKALSEARKWNIEHAGFKELWAKSYGEMTEDIIKLAQAVDAAARKGESQIGAEDKTLVEELIRRVTEWEVEWRLQTTQQEVVAAMYIDPSQVRNSRNLKPPPKLTPRQLESNVRKRTKAERKEAELVKNK</sequence>
<evidence type="ECO:0000313" key="3">
    <source>
        <dbReference type="EMBL" id="OKH43261.1"/>
    </source>
</evidence>
<feature type="domain" description="eCIS core" evidence="2">
    <location>
        <begin position="176"/>
        <end position="253"/>
    </location>
</feature>
<comment type="caution">
    <text evidence="3">The sequence shown here is derived from an EMBL/GenBank/DDBJ whole genome shotgun (WGS) entry which is preliminary data.</text>
</comment>
<protein>
    <recommendedName>
        <fullName evidence="2">eCIS core domain-containing protein</fullName>
    </recommendedName>
</protein>
<name>A0A1U7IY48_9CYAN</name>
<gene>
    <name evidence="3" type="ORF">NIES30_25240</name>
</gene>
<keyword evidence="4" id="KW-1185">Reference proteome</keyword>
<reference evidence="3 4" key="1">
    <citation type="submission" date="2016-11" db="EMBL/GenBank/DDBJ databases">
        <title>Draft Genome Sequences of Nine Cyanobacterial Strains from Diverse Habitats.</title>
        <authorList>
            <person name="Zhu T."/>
            <person name="Hou S."/>
            <person name="Lu X."/>
            <person name="Hess W.R."/>
        </authorList>
    </citation>
    <scope>NUCLEOTIDE SEQUENCE [LARGE SCALE GENOMIC DNA]</scope>
    <source>
        <strain evidence="3 4">NIES-30</strain>
    </source>
</reference>
<dbReference type="EMBL" id="MRCG01000035">
    <property type="protein sequence ID" value="OKH43261.1"/>
    <property type="molecule type" value="Genomic_DNA"/>
</dbReference>
<dbReference type="Proteomes" id="UP000185557">
    <property type="component" value="Unassembled WGS sequence"/>
</dbReference>
<feature type="region of interest" description="Disordered" evidence="1">
    <location>
        <begin position="747"/>
        <end position="785"/>
    </location>
</feature>
<evidence type="ECO:0000313" key="4">
    <source>
        <dbReference type="Proteomes" id="UP000185557"/>
    </source>
</evidence>
<dbReference type="Pfam" id="PF13699">
    <property type="entry name" value="eCIS_core"/>
    <property type="match status" value="1"/>
</dbReference>
<organism evidence="3 4">
    <name type="scientific">Phormidium tenue NIES-30</name>
    <dbReference type="NCBI Taxonomy" id="549789"/>
    <lineage>
        <taxon>Bacteria</taxon>
        <taxon>Bacillati</taxon>
        <taxon>Cyanobacteriota</taxon>
        <taxon>Cyanophyceae</taxon>
        <taxon>Oscillatoriophycideae</taxon>
        <taxon>Oscillatoriales</taxon>
        <taxon>Oscillatoriaceae</taxon>
        <taxon>Phormidium</taxon>
    </lineage>
</organism>
<proteinExistence type="predicted"/>
<dbReference type="InterPro" id="IPR025295">
    <property type="entry name" value="eCIS_core_dom"/>
</dbReference>
<dbReference type="OrthoDB" id="468501at2"/>
<accession>A0A1U7IY48</accession>
<dbReference type="AlphaFoldDB" id="A0A1U7IY48"/>
<evidence type="ECO:0000256" key="1">
    <source>
        <dbReference type="SAM" id="MobiDB-lite"/>
    </source>
</evidence>
<feature type="compositionally biased region" description="Basic and acidic residues" evidence="1">
    <location>
        <begin position="628"/>
        <end position="642"/>
    </location>
</feature>
<dbReference type="RefSeq" id="WP_073611221.1">
    <property type="nucleotide sequence ID" value="NZ_MRCG01000035.1"/>
</dbReference>
<feature type="compositionally biased region" description="Basic and acidic residues" evidence="1">
    <location>
        <begin position="775"/>
        <end position="785"/>
    </location>
</feature>